<sequence>MDSDQMPCAREHLAADMCRPFCFLSFCFVTSHHMCRILKIILLKFLLLVPWFFGSLFICFGSAAYVDISGGKDLLLVQCLCSHASN</sequence>
<evidence type="ECO:0000313" key="2">
    <source>
        <dbReference type="EMBL" id="JAD29287.1"/>
    </source>
</evidence>
<keyword evidence="1" id="KW-1133">Transmembrane helix</keyword>
<accession>A0A0A8Z352</accession>
<evidence type="ECO:0000256" key="1">
    <source>
        <dbReference type="SAM" id="Phobius"/>
    </source>
</evidence>
<keyword evidence="1" id="KW-0472">Membrane</keyword>
<feature type="transmembrane region" description="Helical" evidence="1">
    <location>
        <begin position="41"/>
        <end position="66"/>
    </location>
</feature>
<name>A0A0A8Z352_ARUDO</name>
<proteinExistence type="predicted"/>
<protein>
    <submittedName>
        <fullName evidence="2">Uncharacterized protein</fullName>
    </submittedName>
</protein>
<dbReference type="EMBL" id="GBRH01268608">
    <property type="protein sequence ID" value="JAD29287.1"/>
    <property type="molecule type" value="Transcribed_RNA"/>
</dbReference>
<organism evidence="2">
    <name type="scientific">Arundo donax</name>
    <name type="common">Giant reed</name>
    <name type="synonym">Donax arundinaceus</name>
    <dbReference type="NCBI Taxonomy" id="35708"/>
    <lineage>
        <taxon>Eukaryota</taxon>
        <taxon>Viridiplantae</taxon>
        <taxon>Streptophyta</taxon>
        <taxon>Embryophyta</taxon>
        <taxon>Tracheophyta</taxon>
        <taxon>Spermatophyta</taxon>
        <taxon>Magnoliopsida</taxon>
        <taxon>Liliopsida</taxon>
        <taxon>Poales</taxon>
        <taxon>Poaceae</taxon>
        <taxon>PACMAD clade</taxon>
        <taxon>Arundinoideae</taxon>
        <taxon>Arundineae</taxon>
        <taxon>Arundo</taxon>
    </lineage>
</organism>
<dbReference type="AlphaFoldDB" id="A0A0A8Z352"/>
<reference evidence="2" key="2">
    <citation type="journal article" date="2015" name="Data Brief">
        <title>Shoot transcriptome of the giant reed, Arundo donax.</title>
        <authorList>
            <person name="Barrero R.A."/>
            <person name="Guerrero F.D."/>
            <person name="Moolhuijzen P."/>
            <person name="Goolsby J.A."/>
            <person name="Tidwell J."/>
            <person name="Bellgard S.E."/>
            <person name="Bellgard M.I."/>
        </authorList>
    </citation>
    <scope>NUCLEOTIDE SEQUENCE</scope>
    <source>
        <tissue evidence="2">Shoot tissue taken approximately 20 cm above the soil surface</tissue>
    </source>
</reference>
<keyword evidence="1" id="KW-0812">Transmembrane</keyword>
<reference evidence="2" key="1">
    <citation type="submission" date="2014-09" db="EMBL/GenBank/DDBJ databases">
        <authorList>
            <person name="Magalhaes I.L.F."/>
            <person name="Oliveira U."/>
            <person name="Santos F.R."/>
            <person name="Vidigal T.H.D.A."/>
            <person name="Brescovit A.D."/>
            <person name="Santos A.J."/>
        </authorList>
    </citation>
    <scope>NUCLEOTIDE SEQUENCE</scope>
    <source>
        <tissue evidence="2">Shoot tissue taken approximately 20 cm above the soil surface</tissue>
    </source>
</reference>